<comment type="caution">
    <text evidence="1">The sequence shown here is derived from an EMBL/GenBank/DDBJ whole genome shotgun (WGS) entry which is preliminary data.</text>
</comment>
<dbReference type="Proteomes" id="UP001159427">
    <property type="component" value="Unassembled WGS sequence"/>
</dbReference>
<feature type="non-terminal residue" evidence="1">
    <location>
        <position position="1"/>
    </location>
</feature>
<proteinExistence type="predicted"/>
<dbReference type="EMBL" id="CALNXI010001820">
    <property type="protein sequence ID" value="CAH3177718.1"/>
    <property type="molecule type" value="Genomic_DNA"/>
</dbReference>
<gene>
    <name evidence="1" type="ORF">PEVE_00011410</name>
</gene>
<keyword evidence="2" id="KW-1185">Reference proteome</keyword>
<reference evidence="1 2" key="1">
    <citation type="submission" date="2022-05" db="EMBL/GenBank/DDBJ databases">
        <authorList>
            <consortium name="Genoscope - CEA"/>
            <person name="William W."/>
        </authorList>
    </citation>
    <scope>NUCLEOTIDE SEQUENCE [LARGE SCALE GENOMIC DNA]</scope>
</reference>
<sequence length="208" mass="24520">TRWLNFEKVINALLSKPVYYLSITKLRTHTKEKCFIDEEEEFTTMVNFYHDLRIIIKHRSTVILSTQWLIDLFGQLVTIPDFTKMAGPTQPPTLYQNGAWFVIEKKTVHDFVPIFKKQFIKFFIKQRNHPQQISLDETSEMAVQVREFVEATLQALSRDLYKGGLQYHIRVACPYCQREKYSSHNQIACSHEDCLHLLEVRQGVHLIC</sequence>
<feature type="non-terminal residue" evidence="1">
    <location>
        <position position="208"/>
    </location>
</feature>
<protein>
    <submittedName>
        <fullName evidence="1">Uncharacterized protein</fullName>
    </submittedName>
</protein>
<dbReference type="Gene3D" id="1.10.10.10">
    <property type="entry name" value="Winged helix-like DNA-binding domain superfamily/Winged helix DNA-binding domain"/>
    <property type="match status" value="1"/>
</dbReference>
<evidence type="ECO:0000313" key="2">
    <source>
        <dbReference type="Proteomes" id="UP001159427"/>
    </source>
</evidence>
<dbReference type="InterPro" id="IPR036388">
    <property type="entry name" value="WH-like_DNA-bd_sf"/>
</dbReference>
<organism evidence="1 2">
    <name type="scientific">Porites evermanni</name>
    <dbReference type="NCBI Taxonomy" id="104178"/>
    <lineage>
        <taxon>Eukaryota</taxon>
        <taxon>Metazoa</taxon>
        <taxon>Cnidaria</taxon>
        <taxon>Anthozoa</taxon>
        <taxon>Hexacorallia</taxon>
        <taxon>Scleractinia</taxon>
        <taxon>Fungiina</taxon>
        <taxon>Poritidae</taxon>
        <taxon>Porites</taxon>
    </lineage>
</organism>
<accession>A0ABN8RFY9</accession>
<evidence type="ECO:0000313" key="1">
    <source>
        <dbReference type="EMBL" id="CAH3177718.1"/>
    </source>
</evidence>
<name>A0ABN8RFY9_9CNID</name>